<feature type="compositionally biased region" description="Basic and acidic residues" evidence="3">
    <location>
        <begin position="231"/>
        <end position="243"/>
    </location>
</feature>
<reference evidence="5 6" key="1">
    <citation type="submission" date="2020-07" db="EMBL/GenBank/DDBJ databases">
        <title>Sequencing the genomes of 1000 actinobacteria strains.</title>
        <authorList>
            <person name="Klenk H.-P."/>
        </authorList>
    </citation>
    <scope>NUCLEOTIDE SEQUENCE [LARGE SCALE GENOMIC DNA]</scope>
    <source>
        <strain evidence="5 6">DSM 24552</strain>
    </source>
</reference>
<comment type="caution">
    <text evidence="5">The sequence shown here is derived from an EMBL/GenBank/DDBJ whole genome shotgun (WGS) entry which is preliminary data.</text>
</comment>
<dbReference type="InterPro" id="IPR002123">
    <property type="entry name" value="Plipid/glycerol_acylTrfase"/>
</dbReference>
<organism evidence="5 6">
    <name type="scientific">Nocardioides perillae</name>
    <dbReference type="NCBI Taxonomy" id="1119534"/>
    <lineage>
        <taxon>Bacteria</taxon>
        <taxon>Bacillati</taxon>
        <taxon>Actinomycetota</taxon>
        <taxon>Actinomycetes</taxon>
        <taxon>Propionibacteriales</taxon>
        <taxon>Nocardioidaceae</taxon>
        <taxon>Nocardioides</taxon>
    </lineage>
</organism>
<keyword evidence="1 5" id="KW-0808">Transferase</keyword>
<keyword evidence="6" id="KW-1185">Reference proteome</keyword>
<dbReference type="GO" id="GO:0005886">
    <property type="term" value="C:plasma membrane"/>
    <property type="evidence" value="ECO:0007669"/>
    <property type="project" value="TreeGrafter"/>
</dbReference>
<keyword evidence="2 5" id="KW-0012">Acyltransferase</keyword>
<dbReference type="GO" id="GO:0006654">
    <property type="term" value="P:phosphatidic acid biosynthetic process"/>
    <property type="evidence" value="ECO:0007669"/>
    <property type="project" value="TreeGrafter"/>
</dbReference>
<dbReference type="Proteomes" id="UP000544110">
    <property type="component" value="Unassembled WGS sequence"/>
</dbReference>
<evidence type="ECO:0000313" key="5">
    <source>
        <dbReference type="EMBL" id="NYG54159.1"/>
    </source>
</evidence>
<feature type="compositionally biased region" description="Polar residues" evidence="3">
    <location>
        <begin position="256"/>
        <end position="266"/>
    </location>
</feature>
<dbReference type="EMBL" id="JACCAC010000001">
    <property type="protein sequence ID" value="NYG54159.1"/>
    <property type="molecule type" value="Genomic_DNA"/>
</dbReference>
<protein>
    <submittedName>
        <fullName evidence="5">1-acyl-sn-glycerol-3-phosphate acyltransferase</fullName>
    </submittedName>
</protein>
<proteinExistence type="predicted"/>
<evidence type="ECO:0000256" key="1">
    <source>
        <dbReference type="ARBA" id="ARBA00022679"/>
    </source>
</evidence>
<evidence type="ECO:0000256" key="3">
    <source>
        <dbReference type="SAM" id="MobiDB-lite"/>
    </source>
</evidence>
<feature type="region of interest" description="Disordered" evidence="3">
    <location>
        <begin position="222"/>
        <end position="266"/>
    </location>
</feature>
<sequence length="266" mass="28959">MLDLTYPPIIAAAKTSFRLLGQRFQMTGTEHVPRRGGVLLACNHIGYVDFVYGGLAANPSGRKVRFMAKREIFDHRIGGPVMRSLHHIEVDRGEGLASFRTAVDYLRRGEAVGIFPEATISRSFELKEFKTGAVRIAAEAGVPLVPVVMWGTQRMLTKGHPKDFSRGKTIALTVGEPLHPTGADPVAETAELRSAMARMLDETIAAYPADEQPPGSWWLPARLGGSAPTPEEAHELDLAEKRERAARRAAKRAAGQQPTTDLSAGE</sequence>
<dbReference type="SUPFAM" id="SSF69593">
    <property type="entry name" value="Glycerol-3-phosphate (1)-acyltransferase"/>
    <property type="match status" value="1"/>
</dbReference>
<dbReference type="PANTHER" id="PTHR10434">
    <property type="entry name" value="1-ACYL-SN-GLYCEROL-3-PHOSPHATE ACYLTRANSFERASE"/>
    <property type="match status" value="1"/>
</dbReference>
<dbReference type="CDD" id="cd07989">
    <property type="entry name" value="LPLAT_AGPAT-like"/>
    <property type="match status" value="1"/>
</dbReference>
<feature type="domain" description="Phospholipid/glycerol acyltransferase" evidence="4">
    <location>
        <begin position="38"/>
        <end position="152"/>
    </location>
</feature>
<dbReference type="AlphaFoldDB" id="A0A7Y9RU34"/>
<dbReference type="Pfam" id="PF01553">
    <property type="entry name" value="Acyltransferase"/>
    <property type="match status" value="1"/>
</dbReference>
<name>A0A7Y9RU34_9ACTN</name>
<evidence type="ECO:0000259" key="4">
    <source>
        <dbReference type="SMART" id="SM00563"/>
    </source>
</evidence>
<dbReference type="PANTHER" id="PTHR10434:SF55">
    <property type="entry name" value="POSSIBLE ACYLTRANSFERASE"/>
    <property type="match status" value="1"/>
</dbReference>
<dbReference type="RefSeq" id="WP_179516840.1">
    <property type="nucleotide sequence ID" value="NZ_JACCAC010000001.1"/>
</dbReference>
<gene>
    <name evidence="5" type="ORF">BJ989_000463</name>
</gene>
<evidence type="ECO:0000256" key="2">
    <source>
        <dbReference type="ARBA" id="ARBA00023315"/>
    </source>
</evidence>
<evidence type="ECO:0000313" key="6">
    <source>
        <dbReference type="Proteomes" id="UP000544110"/>
    </source>
</evidence>
<accession>A0A7Y9RU34</accession>
<dbReference type="GO" id="GO:0003841">
    <property type="term" value="F:1-acylglycerol-3-phosphate O-acyltransferase activity"/>
    <property type="evidence" value="ECO:0007669"/>
    <property type="project" value="TreeGrafter"/>
</dbReference>
<dbReference type="SMART" id="SM00563">
    <property type="entry name" value="PlsC"/>
    <property type="match status" value="1"/>
</dbReference>